<sequence length="211" mass="23382">MKLLSINLGHLQTIRYGKRDVETGIFKNPVDGVHSIGLLGLEGDRQADPENHGGVDKALYFYTMENFRVWEQELGRTLPSGAFGENFTVSGMPDEAVHIGDIFRVGGITVQVTQPRVPCFKLGIKMQDMQFVTRFLHSGRAGFYARILEPGVAAAGDSIALRVIDPHGLSVKEAMLALIKGDRQQEIIKRALKIPALSLAWQTDLRKRLQS</sequence>
<dbReference type="PANTHER" id="PTHR30212">
    <property type="entry name" value="PROTEIN YIIM"/>
    <property type="match status" value="1"/>
</dbReference>
<organism evidence="2 3">
    <name type="scientific">Candidatus Methylospira mobilis</name>
    <dbReference type="NCBI Taxonomy" id="1808979"/>
    <lineage>
        <taxon>Bacteria</taxon>
        <taxon>Pseudomonadati</taxon>
        <taxon>Pseudomonadota</taxon>
        <taxon>Gammaproteobacteria</taxon>
        <taxon>Methylococcales</taxon>
        <taxon>Methylococcaceae</taxon>
        <taxon>Candidatus Methylospira</taxon>
    </lineage>
</organism>
<dbReference type="InParanoid" id="A0A5Q0BP10"/>
<dbReference type="EMBL" id="CP044205">
    <property type="protein sequence ID" value="QFY44001.1"/>
    <property type="molecule type" value="Genomic_DNA"/>
</dbReference>
<dbReference type="OrthoDB" id="1550913at2"/>
<feature type="domain" description="MOSC" evidence="1">
    <location>
        <begin position="28"/>
        <end position="162"/>
    </location>
</feature>
<dbReference type="Pfam" id="PF03473">
    <property type="entry name" value="MOSC"/>
    <property type="match status" value="1"/>
</dbReference>
<dbReference type="RefSeq" id="WP_153249971.1">
    <property type="nucleotide sequence ID" value="NZ_CP044205.1"/>
</dbReference>
<evidence type="ECO:0000259" key="1">
    <source>
        <dbReference type="PROSITE" id="PS51340"/>
    </source>
</evidence>
<dbReference type="KEGG" id="mmob:F6R98_16325"/>
<dbReference type="SUPFAM" id="SSF50800">
    <property type="entry name" value="PK beta-barrel domain-like"/>
    <property type="match status" value="1"/>
</dbReference>
<dbReference type="InterPro" id="IPR052353">
    <property type="entry name" value="Benzoxazolinone_Detox_Enz"/>
</dbReference>
<keyword evidence="3" id="KW-1185">Reference proteome</keyword>
<dbReference type="Gene3D" id="2.40.33.20">
    <property type="entry name" value="PK beta-barrel domain-like"/>
    <property type="match status" value="1"/>
</dbReference>
<dbReference type="InterPro" id="IPR011037">
    <property type="entry name" value="Pyrv_Knase-like_insert_dom_sf"/>
</dbReference>
<accession>A0A5Q0BP10</accession>
<dbReference type="FunCoup" id="A0A5Q0BP10">
    <property type="interactions" value="60"/>
</dbReference>
<name>A0A5Q0BP10_9GAMM</name>
<dbReference type="GO" id="GO:0030170">
    <property type="term" value="F:pyridoxal phosphate binding"/>
    <property type="evidence" value="ECO:0007669"/>
    <property type="project" value="InterPro"/>
</dbReference>
<dbReference type="PANTHER" id="PTHR30212:SF2">
    <property type="entry name" value="PROTEIN YIIM"/>
    <property type="match status" value="1"/>
</dbReference>
<protein>
    <submittedName>
        <fullName evidence="2">MOSC domain-containing protein</fullName>
    </submittedName>
</protein>
<dbReference type="PROSITE" id="PS51340">
    <property type="entry name" value="MOSC"/>
    <property type="match status" value="1"/>
</dbReference>
<dbReference type="InterPro" id="IPR005302">
    <property type="entry name" value="MoCF_Sase_C"/>
</dbReference>
<dbReference type="GO" id="GO:0030151">
    <property type="term" value="F:molybdenum ion binding"/>
    <property type="evidence" value="ECO:0007669"/>
    <property type="project" value="InterPro"/>
</dbReference>
<gene>
    <name evidence="2" type="ORF">F6R98_16325</name>
</gene>
<evidence type="ECO:0000313" key="3">
    <source>
        <dbReference type="Proteomes" id="UP000325755"/>
    </source>
</evidence>
<dbReference type="Proteomes" id="UP000325755">
    <property type="component" value="Chromosome"/>
</dbReference>
<dbReference type="GO" id="GO:0003824">
    <property type="term" value="F:catalytic activity"/>
    <property type="evidence" value="ECO:0007669"/>
    <property type="project" value="InterPro"/>
</dbReference>
<dbReference type="AlphaFoldDB" id="A0A5Q0BP10"/>
<proteinExistence type="predicted"/>
<evidence type="ECO:0000313" key="2">
    <source>
        <dbReference type="EMBL" id="QFY44001.1"/>
    </source>
</evidence>
<reference evidence="2 3" key="1">
    <citation type="submission" date="2019-09" db="EMBL/GenBank/DDBJ databases">
        <title>Ecophysiology of the spiral-shaped methanotroph Methylospira mobilis as revealed by the complete genome sequence.</title>
        <authorList>
            <person name="Oshkin I.Y."/>
            <person name="Dedysh S.N."/>
            <person name="Miroshnikov K."/>
            <person name="Danilova O.V."/>
            <person name="Hakobyan A."/>
            <person name="Liesack W."/>
        </authorList>
    </citation>
    <scope>NUCLEOTIDE SEQUENCE [LARGE SCALE GENOMIC DNA]</scope>
    <source>
        <strain evidence="2 3">Shm1</strain>
    </source>
</reference>